<dbReference type="InterPro" id="IPR023772">
    <property type="entry name" value="DNA-bd_HTH_TetR-type_CS"/>
</dbReference>
<dbReference type="Gene3D" id="1.10.357.10">
    <property type="entry name" value="Tetracycline Repressor, domain 2"/>
    <property type="match status" value="1"/>
</dbReference>
<keyword evidence="9" id="KW-1185">Reference proteome</keyword>
<dbReference type="PROSITE" id="PS50977">
    <property type="entry name" value="HTH_TETR_2"/>
    <property type="match status" value="1"/>
</dbReference>
<keyword evidence="3" id="KW-0804">Transcription</keyword>
<dbReference type="InterPro" id="IPR001647">
    <property type="entry name" value="HTH_TetR"/>
</dbReference>
<evidence type="ECO:0000256" key="2">
    <source>
        <dbReference type="ARBA" id="ARBA00023125"/>
    </source>
</evidence>
<dbReference type="PROSITE" id="PS01081">
    <property type="entry name" value="HTH_TETR_1"/>
    <property type="match status" value="1"/>
</dbReference>
<dbReference type="GO" id="GO:0000976">
    <property type="term" value="F:transcription cis-regulatory region binding"/>
    <property type="evidence" value="ECO:0007669"/>
    <property type="project" value="TreeGrafter"/>
</dbReference>
<dbReference type="Proteomes" id="UP000463951">
    <property type="component" value="Chromosome"/>
</dbReference>
<dbReference type="Pfam" id="PF17932">
    <property type="entry name" value="TetR_C_24"/>
    <property type="match status" value="1"/>
</dbReference>
<dbReference type="AlphaFoldDB" id="A0A4D4KIG9"/>
<sequence>MTRTKNSERSGKAKGPTNRRGLVESEIYEHATRLFAEKGFASTTLQDIADALGVTRPAVYYYFKTKEAILARLVGEITQTSAADVHEIADRSDLAPAERLRRMTRLNVSRIVAQAARFRLLVKSESELPEEISHAHREARREVLSAFVRVVQDGIRSADFRPIDARTGALGVIGLCNWVAWWYHEGDDTEAVADTLAEMAVASLRRADERLPRERGTDGAIALLREDIDHLEQLLADQRKEG</sequence>
<dbReference type="EMBL" id="AP019620">
    <property type="protein sequence ID" value="BBJ38291.1"/>
    <property type="molecule type" value="Genomic_DNA"/>
</dbReference>
<feature type="region of interest" description="Disordered" evidence="5">
    <location>
        <begin position="1"/>
        <end position="22"/>
    </location>
</feature>
<organism evidence="8 9">
    <name type="scientific">Streptomyces antimycoticus</name>
    <dbReference type="NCBI Taxonomy" id="68175"/>
    <lineage>
        <taxon>Bacteria</taxon>
        <taxon>Bacillati</taxon>
        <taxon>Actinomycetota</taxon>
        <taxon>Actinomycetes</taxon>
        <taxon>Kitasatosporales</taxon>
        <taxon>Streptomycetaceae</taxon>
        <taxon>Streptomyces</taxon>
        <taxon>Streptomyces violaceusniger group</taxon>
    </lineage>
</organism>
<dbReference type="SUPFAM" id="SSF48498">
    <property type="entry name" value="Tetracyclin repressor-like, C-terminal domain"/>
    <property type="match status" value="1"/>
</dbReference>
<feature type="compositionally biased region" description="Basic and acidic residues" evidence="5">
    <location>
        <begin position="1"/>
        <end position="11"/>
    </location>
</feature>
<evidence type="ECO:0000259" key="6">
    <source>
        <dbReference type="PROSITE" id="PS50977"/>
    </source>
</evidence>
<keyword evidence="2 4" id="KW-0238">DNA-binding</keyword>
<evidence type="ECO:0000313" key="8">
    <source>
        <dbReference type="EMBL" id="GDY48262.1"/>
    </source>
</evidence>
<dbReference type="Pfam" id="PF00440">
    <property type="entry name" value="TetR_N"/>
    <property type="match status" value="1"/>
</dbReference>
<dbReference type="EMBL" id="BJHV01000001">
    <property type="protein sequence ID" value="GDY48262.1"/>
    <property type="molecule type" value="Genomic_DNA"/>
</dbReference>
<dbReference type="SUPFAM" id="SSF46689">
    <property type="entry name" value="Homeodomain-like"/>
    <property type="match status" value="1"/>
</dbReference>
<evidence type="ECO:0000256" key="5">
    <source>
        <dbReference type="SAM" id="MobiDB-lite"/>
    </source>
</evidence>
<dbReference type="PANTHER" id="PTHR30055">
    <property type="entry name" value="HTH-TYPE TRANSCRIPTIONAL REGULATOR RUTR"/>
    <property type="match status" value="1"/>
</dbReference>
<dbReference type="InterPro" id="IPR050109">
    <property type="entry name" value="HTH-type_TetR-like_transc_reg"/>
</dbReference>
<dbReference type="PANTHER" id="PTHR30055:SF234">
    <property type="entry name" value="HTH-TYPE TRANSCRIPTIONAL REGULATOR BETI"/>
    <property type="match status" value="1"/>
</dbReference>
<evidence type="ECO:0000256" key="4">
    <source>
        <dbReference type="PROSITE-ProRule" id="PRU00335"/>
    </source>
</evidence>
<dbReference type="PRINTS" id="PR00455">
    <property type="entry name" value="HTHTETR"/>
</dbReference>
<dbReference type="InterPro" id="IPR041490">
    <property type="entry name" value="KstR2_TetR_C"/>
</dbReference>
<accession>A0A4D4KIG9</accession>
<evidence type="ECO:0000256" key="1">
    <source>
        <dbReference type="ARBA" id="ARBA00023015"/>
    </source>
</evidence>
<evidence type="ECO:0000256" key="3">
    <source>
        <dbReference type="ARBA" id="ARBA00023163"/>
    </source>
</evidence>
<name>A0A4D4KIG9_9ACTN</name>
<reference evidence="9 10" key="1">
    <citation type="journal article" date="2020" name="Int. J. Syst. Evol. Microbiol.">
        <title>Reclassification of Streptomyces castelarensis and Streptomyces sporoclivatus as later heterotypic synonyms of Streptomyces antimycoticus.</title>
        <authorList>
            <person name="Komaki H."/>
            <person name="Tamura T."/>
        </authorList>
    </citation>
    <scope>NUCLEOTIDE SEQUENCE [LARGE SCALE GENOMIC DNA]</scope>
    <source>
        <strain evidence="7 10">NBRC 100767</strain>
        <strain evidence="8 9">NBRC 12839</strain>
    </source>
</reference>
<dbReference type="InterPro" id="IPR009057">
    <property type="entry name" value="Homeodomain-like_sf"/>
</dbReference>
<gene>
    <name evidence="8" type="ORF">SANT12839_091440</name>
    <name evidence="7" type="ORF">SSPO_010090</name>
</gene>
<evidence type="ECO:0000313" key="9">
    <source>
        <dbReference type="Proteomes" id="UP000299290"/>
    </source>
</evidence>
<keyword evidence="1" id="KW-0805">Transcription regulation</keyword>
<dbReference type="RefSeq" id="WP_137969223.1">
    <property type="nucleotide sequence ID" value="NZ_BJHV01000001.1"/>
</dbReference>
<protein>
    <submittedName>
        <fullName evidence="8">TetR family transcriptional regulator</fullName>
    </submittedName>
</protein>
<evidence type="ECO:0000313" key="10">
    <source>
        <dbReference type="Proteomes" id="UP000463951"/>
    </source>
</evidence>
<evidence type="ECO:0000313" key="7">
    <source>
        <dbReference type="EMBL" id="BBJ38291.1"/>
    </source>
</evidence>
<feature type="domain" description="HTH tetR-type" evidence="6">
    <location>
        <begin position="21"/>
        <end position="81"/>
    </location>
</feature>
<dbReference type="GO" id="GO:0003700">
    <property type="term" value="F:DNA-binding transcription factor activity"/>
    <property type="evidence" value="ECO:0007669"/>
    <property type="project" value="TreeGrafter"/>
</dbReference>
<dbReference type="Proteomes" id="UP000299290">
    <property type="component" value="Unassembled WGS sequence"/>
</dbReference>
<proteinExistence type="predicted"/>
<feature type="DNA-binding region" description="H-T-H motif" evidence="4">
    <location>
        <begin position="44"/>
        <end position="63"/>
    </location>
</feature>
<dbReference type="InterPro" id="IPR036271">
    <property type="entry name" value="Tet_transcr_reg_TetR-rel_C_sf"/>
</dbReference>